<proteinExistence type="predicted"/>
<gene>
    <name evidence="2" type="ORF">SNEC2469_LOCUS26705</name>
</gene>
<feature type="region of interest" description="Disordered" evidence="1">
    <location>
        <begin position="1"/>
        <end position="69"/>
    </location>
</feature>
<name>A0A813A5M9_9DINO</name>
<reference evidence="2" key="1">
    <citation type="submission" date="2021-02" db="EMBL/GenBank/DDBJ databases">
        <authorList>
            <person name="Dougan E. K."/>
            <person name="Rhodes N."/>
            <person name="Thang M."/>
            <person name="Chan C."/>
        </authorList>
    </citation>
    <scope>NUCLEOTIDE SEQUENCE</scope>
</reference>
<dbReference type="OrthoDB" id="444977at2759"/>
<protein>
    <submittedName>
        <fullName evidence="2">Uncharacterized protein</fullName>
    </submittedName>
</protein>
<keyword evidence="3" id="KW-1185">Reference proteome</keyword>
<organism evidence="2 3">
    <name type="scientific">Symbiodinium necroappetens</name>
    <dbReference type="NCBI Taxonomy" id="1628268"/>
    <lineage>
        <taxon>Eukaryota</taxon>
        <taxon>Sar</taxon>
        <taxon>Alveolata</taxon>
        <taxon>Dinophyceae</taxon>
        <taxon>Suessiales</taxon>
        <taxon>Symbiodiniaceae</taxon>
        <taxon>Symbiodinium</taxon>
    </lineage>
</organism>
<feature type="compositionally biased region" description="Low complexity" evidence="1">
    <location>
        <begin position="47"/>
        <end position="63"/>
    </location>
</feature>
<evidence type="ECO:0000313" key="3">
    <source>
        <dbReference type="Proteomes" id="UP000601435"/>
    </source>
</evidence>
<evidence type="ECO:0000256" key="1">
    <source>
        <dbReference type="SAM" id="MobiDB-lite"/>
    </source>
</evidence>
<sequence length="762" mass="83499">MSGDEQCSPDLEGGESAGSPHEDSDGSWIRPTLPGSGAGTSAGVGISSGPPALFAPPSASSSSTRGADLDLSHGQRMSYENFLASAISQCIQEDSLKLPWERGIWAPPAHLKPSFRHHAVGVADLFVPASQPAVPAFTAAASRSYPAFMKKRLRLGTLHRDESEVRALQLRKLRTIVLQDPSASELGCALVNAAGALQDEELVVRSFRDAFTSKSTGTLVKRVSSLWPFCSFLNDKGVPPLNFVEELLYDFLNKLREAKRGATAASSLLSALRFIHGVVKIKDQPKDLVFSARCEGLARGEMSKKRPTKQSEVLTSDQVWSLEKLVVERAPSLFSLIGGQILFALFACARWDDSLHLVEIILSRHGRIVLVETATSKHKTSQASHDRSLLLPLICLGQGLYEKPWADAWVASRAHFGMDATGPALPTYCERTSSFGQGPMSATEATLWLRELLCMAGASPMDVESITSHGLKATLLSWISKHGGWSERDQKLMGHHFDRESRSVLIYSRDSYTPLAVQTRRLLDKIIDGAMATSELDSEVEFRRRALQLGVSSTNIDSLIASGFKTFGQYAFSVPYQPGSADESPLVDMLTSSLSGEPDAGQLACLRRLFWEAHGLAVRDLRLRQEHGSDSVIKKLPTSERTARADAQRRRLTGITWSPETEPSHQLVDRFVSMVEEQTVIYVRPELCTSRAQETLQVKQAKTFALGSDGQLRITAKGDDLECSTAGEWKLRMALQRKSLAMDLAGLASFQVSEAWHTYLFT</sequence>
<accession>A0A813A5M9</accession>
<comment type="caution">
    <text evidence="2">The sequence shown here is derived from an EMBL/GenBank/DDBJ whole genome shotgun (WGS) entry which is preliminary data.</text>
</comment>
<evidence type="ECO:0000313" key="2">
    <source>
        <dbReference type="EMBL" id="CAE7853945.1"/>
    </source>
</evidence>
<dbReference type="EMBL" id="CAJNJA010054910">
    <property type="protein sequence ID" value="CAE7853945.1"/>
    <property type="molecule type" value="Genomic_DNA"/>
</dbReference>
<dbReference type="Proteomes" id="UP000601435">
    <property type="component" value="Unassembled WGS sequence"/>
</dbReference>
<dbReference type="AlphaFoldDB" id="A0A813A5M9"/>
<feature type="non-terminal residue" evidence="2">
    <location>
        <position position="1"/>
    </location>
</feature>